<proteinExistence type="predicted"/>
<reference evidence="1 2" key="1">
    <citation type="journal article" date="2018" name="Nat. Genet.">
        <title>The Rosa genome provides new insights in the design of modern roses.</title>
        <authorList>
            <person name="Bendahmane M."/>
        </authorList>
    </citation>
    <scope>NUCLEOTIDE SEQUENCE [LARGE SCALE GENOMIC DNA]</scope>
    <source>
        <strain evidence="2">cv. Old Blush</strain>
    </source>
</reference>
<dbReference type="EMBL" id="PDCK01000044">
    <property type="protein sequence ID" value="PRQ25144.1"/>
    <property type="molecule type" value="Genomic_DNA"/>
</dbReference>
<protein>
    <submittedName>
        <fullName evidence="1">Uncharacterized protein</fullName>
    </submittedName>
</protein>
<dbReference type="Gramene" id="PRQ25144">
    <property type="protein sequence ID" value="PRQ25144"/>
    <property type="gene ID" value="RchiOBHm_Chr6g0280411"/>
</dbReference>
<dbReference type="Proteomes" id="UP000238479">
    <property type="component" value="Chromosome 6"/>
</dbReference>
<dbReference type="AlphaFoldDB" id="A0A2P6PTB2"/>
<keyword evidence="2" id="KW-1185">Reference proteome</keyword>
<organism evidence="1 2">
    <name type="scientific">Rosa chinensis</name>
    <name type="common">China rose</name>
    <dbReference type="NCBI Taxonomy" id="74649"/>
    <lineage>
        <taxon>Eukaryota</taxon>
        <taxon>Viridiplantae</taxon>
        <taxon>Streptophyta</taxon>
        <taxon>Embryophyta</taxon>
        <taxon>Tracheophyta</taxon>
        <taxon>Spermatophyta</taxon>
        <taxon>Magnoliopsida</taxon>
        <taxon>eudicotyledons</taxon>
        <taxon>Gunneridae</taxon>
        <taxon>Pentapetalae</taxon>
        <taxon>rosids</taxon>
        <taxon>fabids</taxon>
        <taxon>Rosales</taxon>
        <taxon>Rosaceae</taxon>
        <taxon>Rosoideae</taxon>
        <taxon>Rosoideae incertae sedis</taxon>
        <taxon>Rosa</taxon>
    </lineage>
</organism>
<gene>
    <name evidence="1" type="ORF">RchiOBHm_Chr6g0280411</name>
</gene>
<evidence type="ECO:0000313" key="2">
    <source>
        <dbReference type="Proteomes" id="UP000238479"/>
    </source>
</evidence>
<comment type="caution">
    <text evidence="1">The sequence shown here is derived from an EMBL/GenBank/DDBJ whole genome shotgun (WGS) entry which is preliminary data.</text>
</comment>
<accession>A0A2P6PTB2</accession>
<name>A0A2P6PTB2_ROSCH</name>
<evidence type="ECO:0000313" key="1">
    <source>
        <dbReference type="EMBL" id="PRQ25144.1"/>
    </source>
</evidence>
<sequence length="91" mass="10817">MHLEKKLKLSLFPIQFHPQFSLSIERLAGKLTINGANHRNKKRNSIRLLLFSSFNFFFFKFNGTNQINIGRTSFHLHLFSNFKLLLNFNFE</sequence>